<feature type="region of interest" description="Disordered" evidence="9">
    <location>
        <begin position="124"/>
        <end position="161"/>
    </location>
</feature>
<sequence length="2016" mass="225273">MTIIVIFRLDRLFALLENCRNASLRAAAAQQLGELVQNLPSNLENVFNRLIPLLRSRSWVSRLSAADVIRSIVRNLPSWDPLSPVDLDEPECATTPVDKDGFLSLRDLRLDRVLAQGARLYSMDARELERPNTRPRSGSQPTPSTNSSTNPASDSATFLSDALSDNNSASSTFLVQRHELNSRLGLEDDNVITKVLAQHSDISASNWVSPEDLVDEMTGSNDMTPKQDVANCVLTAYRDTDGTAVKRPISCENSSPIELPKRSRLDHQDENCCPLSTASPRTVKLEPSASKDWPLDHFCTLLLGDLWALRWETRHGAASGLRELLAENRHTKHCGKRTDMSETEMEISHSRYLEDIVVRVLCTLALDQLSDFISDEDLRPILLTLITPCLIEQLNAEPVKLDSNTGNCIVSGADEDIRAAAASALLPIVDSDWCSTTFGSEQTQHLLDRIWSLLGALTSDLSPSTGPLLQLVSALIKASPDVLRKSGTATDWFSTEIQTVTRLLHHVSCGIRQHALATLECFLDALDSQKLELTPPLLLLVVDQLFHRILLEPTDQVRSKATKLCITVIQRADLSFLAQACVERLDFWLCQAMQPIGVPYPPHLFGAKLIVPYSDQTFPRSLNEQQGNVDIGTKNVDTSGQNNCSSELDYLHCIGGSQIINNDLAETEAFVWETRICALRVLSRLFGRLCQYTYPTDLSTGTENKEEQPSIICYFLDHLLCRLHLTERLAMQRSIAGLILSTWALLPCRDDQYKSDHQFTWGKQLRHEERPDTQVKELSESTLSAVLQRELETLVPKLRAKMESCLTEVVYYEEILGSFKLMQTDCLELVRNLVEAGHSKEPLLVSNGVRTIAQCTALLERATHLASVQQNPTDSPDPLTVSLDRARATVDRCLSLQLHWGSYVEFGIAAAFVNFEWLLPGRLTLLIRPLMDTIRCVRPASGILDSTSGRAVNSPPQPLCPTGSHVAFQRLASTCLTKLLLLEWKANCSKINQGDKAQRVPNPSKAATKVVKNLASSLLEADSQLSAMKINTDLMPNQLETTACDLQSSDGQPNVLLDMRRSSADTMPAQSPSEISSQLSLLECRQRGTSIALTCLCRTFLRSLEHPTDSLRELQLGLPVLWNTLWAEPLQRIAHLVDRPVDECTLKQLITAKLWESLKQPITQTDEEVICTGLISLCVCVPALLPCLVDSAQLSFERLVYFGVMTSCLPHSKIQMLGARLLAALALLRTVPLFNLLIPIVLPLLEPEVGENGVRLTDVCKTTLNSLTVIIEHLTNVTPYSSVLLLSIDNTDPLASVERDSISDDRSFEPSPANGCSSSHLPEALRSFLPYMVLFVPPVLRLLADQDERIRESAGHLFTVLLNLFPLESSLPDAIGMDDKLSDARVKERRFIDSLLHPEHIQLYNLPVTIKTSLRPYQQDGINWLNFLNRYGLNGILCDDLGLGKTLQTICILAGSHYELYQRLRSASDSVSAGHSEFRSPVSLVVCPSTLCGHWLHEVEQFIDNDSLVPIIYSGGPSVRQNLQDRIFEYNLVIASYDVVRNDIQFFQSIFWNYVVLDEGHIIKSSKSKVTRALKKLRAQHRLILTGTPIQNRVCELWSLFDFLMPDFLGSESSFSSRFARPVAASRDPKASKADQRAGHLALEKLHRLVLPFMLRRLKEDVMADLPPKIIQDFACEMTSVQWQLYEAFTKSTEGQRLLRSVGNVIQSETDRPATVTTGDSRYGFQALRYLQAICNHPCLALKRGHPAFSEVERTIQIEFGSNTALNSVQLSGKLLGLCRLLTDCGFGTPNFTTTWQSSSVSQHSTVQSELDDDRTLLSQHRALVFFQTREMLQLTEDMLRMHFPWITSTRLDGQVPVSERQNRVMRFNQDPSIDIMLLTTAVGGLGLNLTGADTVIFVEHDWNPSKDLQAMDRAHRIGQKRTVSVYRLITQDSIEEQIMNLQAFKLHLANTVVTTENRSLTGMDTEHLFDRFADTSHSRCDNNAGTNTESLDSVERCYELEYSLDAFVSRLKNLD</sequence>
<dbReference type="SMART" id="SM00490">
    <property type="entry name" value="HELICc"/>
    <property type="match status" value="1"/>
</dbReference>
<evidence type="ECO:0000313" key="13">
    <source>
        <dbReference type="Proteomes" id="UP000286415"/>
    </source>
</evidence>
<keyword evidence="8" id="KW-0539">Nucleus</keyword>
<feature type="domain" description="Helicase C-terminal" evidence="11">
    <location>
        <begin position="1810"/>
        <end position="1960"/>
    </location>
</feature>
<dbReference type="PANTHER" id="PTHR36498">
    <property type="entry name" value="TATA-BINDING PROTEIN-ASSOCIATED FACTOR 172"/>
    <property type="match status" value="1"/>
</dbReference>
<feature type="compositionally biased region" description="Low complexity" evidence="9">
    <location>
        <begin position="137"/>
        <end position="161"/>
    </location>
</feature>
<dbReference type="InterPro" id="IPR016024">
    <property type="entry name" value="ARM-type_fold"/>
</dbReference>
<dbReference type="Proteomes" id="UP000286415">
    <property type="component" value="Unassembled WGS sequence"/>
</dbReference>
<dbReference type="Pfam" id="PF12054">
    <property type="entry name" value="DUF3535"/>
    <property type="match status" value="1"/>
</dbReference>
<evidence type="ECO:0000256" key="9">
    <source>
        <dbReference type="SAM" id="MobiDB-lite"/>
    </source>
</evidence>
<evidence type="ECO:0000256" key="1">
    <source>
        <dbReference type="ARBA" id="ARBA00004123"/>
    </source>
</evidence>
<reference evidence="12 13" key="2">
    <citation type="journal article" date="2021" name="Genomics">
        <title>High-quality reference genome for Clonorchis sinensis.</title>
        <authorList>
            <person name="Young N.D."/>
            <person name="Stroehlein A.J."/>
            <person name="Kinkar L."/>
            <person name="Wang T."/>
            <person name="Sohn W.M."/>
            <person name="Chang B.C.H."/>
            <person name="Kaur P."/>
            <person name="Weisz D."/>
            <person name="Dudchenko O."/>
            <person name="Aiden E.L."/>
            <person name="Korhonen P.K."/>
            <person name="Gasser R.B."/>
        </authorList>
    </citation>
    <scope>NUCLEOTIDE SEQUENCE [LARGE SCALE GENOMIC DNA]</scope>
    <source>
        <strain evidence="12">Cs-k2</strain>
    </source>
</reference>
<gene>
    <name evidence="12" type="ORF">CSKR_101527</name>
</gene>
<name>A0A8T1MJG2_CLOSI</name>
<dbReference type="CDD" id="cd17999">
    <property type="entry name" value="DEXHc_Mot1"/>
    <property type="match status" value="1"/>
</dbReference>
<evidence type="ECO:0000256" key="8">
    <source>
        <dbReference type="ARBA" id="ARBA00023242"/>
    </source>
</evidence>
<keyword evidence="7" id="KW-0238">DNA-binding</keyword>
<dbReference type="InterPro" id="IPR027417">
    <property type="entry name" value="P-loop_NTPase"/>
</dbReference>
<keyword evidence="13" id="KW-1185">Reference proteome</keyword>
<dbReference type="SUPFAM" id="SSF52540">
    <property type="entry name" value="P-loop containing nucleoside triphosphate hydrolases"/>
    <property type="match status" value="2"/>
</dbReference>
<dbReference type="SMART" id="SM00487">
    <property type="entry name" value="DEXDc"/>
    <property type="match status" value="1"/>
</dbReference>
<dbReference type="GO" id="GO:0016887">
    <property type="term" value="F:ATP hydrolysis activity"/>
    <property type="evidence" value="ECO:0007669"/>
    <property type="project" value="InterPro"/>
</dbReference>
<evidence type="ECO:0000256" key="7">
    <source>
        <dbReference type="ARBA" id="ARBA00023125"/>
    </source>
</evidence>
<dbReference type="InterPro" id="IPR049730">
    <property type="entry name" value="SNF2/RAD54-like_C"/>
</dbReference>
<dbReference type="GO" id="GO:0003677">
    <property type="term" value="F:DNA binding"/>
    <property type="evidence" value="ECO:0007669"/>
    <property type="project" value="UniProtKB-KW"/>
</dbReference>
<dbReference type="InterPro" id="IPR000330">
    <property type="entry name" value="SNF2_N"/>
</dbReference>
<dbReference type="OrthoDB" id="10252227at2759"/>
<proteinExistence type="predicted"/>
<keyword evidence="4" id="KW-0378">Hydrolase</keyword>
<dbReference type="Gene3D" id="1.25.10.10">
    <property type="entry name" value="Leucine-rich Repeat Variant"/>
    <property type="match status" value="1"/>
</dbReference>
<keyword evidence="2" id="KW-0677">Repeat</keyword>
<dbReference type="InterPro" id="IPR011989">
    <property type="entry name" value="ARM-like"/>
</dbReference>
<dbReference type="Gene3D" id="3.40.50.10810">
    <property type="entry name" value="Tandem AAA-ATPase domain"/>
    <property type="match status" value="1"/>
</dbReference>
<evidence type="ECO:0000256" key="2">
    <source>
        <dbReference type="ARBA" id="ARBA00022737"/>
    </source>
</evidence>
<dbReference type="Pfam" id="PF00176">
    <property type="entry name" value="SNF2-rel_dom"/>
    <property type="match status" value="1"/>
</dbReference>
<dbReference type="InterPro" id="IPR014001">
    <property type="entry name" value="Helicase_ATP-bd"/>
</dbReference>
<dbReference type="Pfam" id="PF00271">
    <property type="entry name" value="Helicase_C"/>
    <property type="match status" value="1"/>
</dbReference>
<dbReference type="InterPro" id="IPR001650">
    <property type="entry name" value="Helicase_C-like"/>
</dbReference>
<dbReference type="PROSITE" id="PS51192">
    <property type="entry name" value="HELICASE_ATP_BIND_1"/>
    <property type="match status" value="1"/>
</dbReference>
<comment type="subcellular location">
    <subcellularLocation>
        <location evidence="1">Nucleus</location>
    </subcellularLocation>
</comment>
<dbReference type="Gene3D" id="3.40.50.300">
    <property type="entry name" value="P-loop containing nucleotide triphosphate hydrolases"/>
    <property type="match status" value="1"/>
</dbReference>
<reference evidence="12 13" key="1">
    <citation type="journal article" date="2018" name="Biotechnol. Adv.">
        <title>Improved genomic resources and new bioinformatic workflow for the carcinogenic parasite Clonorchis sinensis: Biotechnological implications.</title>
        <authorList>
            <person name="Wang D."/>
            <person name="Korhonen P.K."/>
            <person name="Gasser R.B."/>
            <person name="Young N.D."/>
        </authorList>
    </citation>
    <scope>NUCLEOTIDE SEQUENCE [LARGE SCALE GENOMIC DNA]</scope>
    <source>
        <strain evidence="12">Cs-k2</strain>
    </source>
</reference>
<evidence type="ECO:0000259" key="10">
    <source>
        <dbReference type="PROSITE" id="PS51192"/>
    </source>
</evidence>
<evidence type="ECO:0000256" key="6">
    <source>
        <dbReference type="ARBA" id="ARBA00022840"/>
    </source>
</evidence>
<evidence type="ECO:0000256" key="3">
    <source>
        <dbReference type="ARBA" id="ARBA00022741"/>
    </source>
</evidence>
<feature type="compositionally biased region" description="Basic and acidic residues" evidence="9">
    <location>
        <begin position="1299"/>
        <end position="1308"/>
    </location>
</feature>
<keyword evidence="6" id="KW-0067">ATP-binding</keyword>
<dbReference type="EMBL" id="NIRI02000042">
    <property type="protein sequence ID" value="KAG5449534.1"/>
    <property type="molecule type" value="Genomic_DNA"/>
</dbReference>
<dbReference type="GO" id="GO:0004386">
    <property type="term" value="F:helicase activity"/>
    <property type="evidence" value="ECO:0007669"/>
    <property type="project" value="UniProtKB-KW"/>
</dbReference>
<dbReference type="CDD" id="cd18793">
    <property type="entry name" value="SF2_C_SNF"/>
    <property type="match status" value="1"/>
</dbReference>
<protein>
    <submittedName>
        <fullName evidence="12">Btaf1 RNA polymerase II, B-TFIID transcription factor-associated, 170kDa</fullName>
    </submittedName>
</protein>
<feature type="domain" description="Helicase ATP-binding" evidence="10">
    <location>
        <begin position="1426"/>
        <end position="1607"/>
    </location>
</feature>
<dbReference type="SUPFAM" id="SSF48371">
    <property type="entry name" value="ARM repeat"/>
    <property type="match status" value="1"/>
</dbReference>
<dbReference type="PANTHER" id="PTHR36498:SF1">
    <property type="entry name" value="TATA-BINDING PROTEIN-ASSOCIATED FACTOR 172"/>
    <property type="match status" value="1"/>
</dbReference>
<dbReference type="GO" id="GO:0005634">
    <property type="term" value="C:nucleus"/>
    <property type="evidence" value="ECO:0007669"/>
    <property type="project" value="UniProtKB-SubCell"/>
</dbReference>
<keyword evidence="5" id="KW-0347">Helicase</keyword>
<dbReference type="GO" id="GO:0005524">
    <property type="term" value="F:ATP binding"/>
    <property type="evidence" value="ECO:0007669"/>
    <property type="project" value="UniProtKB-KW"/>
</dbReference>
<comment type="caution">
    <text evidence="12">The sequence shown here is derived from an EMBL/GenBank/DDBJ whole genome shotgun (WGS) entry which is preliminary data.</text>
</comment>
<dbReference type="InterPro" id="IPR044972">
    <property type="entry name" value="Mot1"/>
</dbReference>
<dbReference type="PROSITE" id="PS51194">
    <property type="entry name" value="HELICASE_CTER"/>
    <property type="match status" value="1"/>
</dbReference>
<feature type="region of interest" description="Disordered" evidence="9">
    <location>
        <begin position="1299"/>
        <end position="1318"/>
    </location>
</feature>
<organism evidence="12 13">
    <name type="scientific">Clonorchis sinensis</name>
    <name type="common">Chinese liver fluke</name>
    <dbReference type="NCBI Taxonomy" id="79923"/>
    <lineage>
        <taxon>Eukaryota</taxon>
        <taxon>Metazoa</taxon>
        <taxon>Spiralia</taxon>
        <taxon>Lophotrochozoa</taxon>
        <taxon>Platyhelminthes</taxon>
        <taxon>Trematoda</taxon>
        <taxon>Digenea</taxon>
        <taxon>Opisthorchiida</taxon>
        <taxon>Opisthorchiata</taxon>
        <taxon>Opisthorchiidae</taxon>
        <taxon>Clonorchis</taxon>
    </lineage>
</organism>
<evidence type="ECO:0000256" key="4">
    <source>
        <dbReference type="ARBA" id="ARBA00022801"/>
    </source>
</evidence>
<evidence type="ECO:0000259" key="11">
    <source>
        <dbReference type="PROSITE" id="PS51194"/>
    </source>
</evidence>
<dbReference type="InterPro" id="IPR038718">
    <property type="entry name" value="SNF2-like_sf"/>
</dbReference>
<accession>A0A8T1MJG2</accession>
<keyword evidence="3" id="KW-0547">Nucleotide-binding</keyword>
<dbReference type="GO" id="GO:0017025">
    <property type="term" value="F:TBP-class protein binding"/>
    <property type="evidence" value="ECO:0007669"/>
    <property type="project" value="InterPro"/>
</dbReference>
<dbReference type="FunFam" id="3.40.50.300:FF:001793">
    <property type="entry name" value="TATA-binding protein-associated factor"/>
    <property type="match status" value="1"/>
</dbReference>
<evidence type="ECO:0000256" key="5">
    <source>
        <dbReference type="ARBA" id="ARBA00022806"/>
    </source>
</evidence>
<dbReference type="InterPro" id="IPR044078">
    <property type="entry name" value="Mot1_ATP-bd"/>
</dbReference>
<dbReference type="InterPro" id="IPR022707">
    <property type="entry name" value="Mot1_central_dom"/>
</dbReference>
<evidence type="ECO:0000313" key="12">
    <source>
        <dbReference type="EMBL" id="KAG5449534.1"/>
    </source>
</evidence>